<organism evidence="1 2">
    <name type="scientific">Dentiscutata erythropus</name>
    <dbReference type="NCBI Taxonomy" id="1348616"/>
    <lineage>
        <taxon>Eukaryota</taxon>
        <taxon>Fungi</taxon>
        <taxon>Fungi incertae sedis</taxon>
        <taxon>Mucoromycota</taxon>
        <taxon>Glomeromycotina</taxon>
        <taxon>Glomeromycetes</taxon>
        <taxon>Diversisporales</taxon>
        <taxon>Gigasporaceae</taxon>
        <taxon>Dentiscutata</taxon>
    </lineage>
</organism>
<accession>A0A9N9DQ25</accession>
<reference evidence="1" key="1">
    <citation type="submission" date="2021-06" db="EMBL/GenBank/DDBJ databases">
        <authorList>
            <person name="Kallberg Y."/>
            <person name="Tangrot J."/>
            <person name="Rosling A."/>
        </authorList>
    </citation>
    <scope>NUCLEOTIDE SEQUENCE</scope>
    <source>
        <strain evidence="1">MA453B</strain>
    </source>
</reference>
<feature type="non-terminal residue" evidence="1">
    <location>
        <position position="1"/>
    </location>
</feature>
<dbReference type="EMBL" id="CAJVPY010005713">
    <property type="protein sequence ID" value="CAG8648848.1"/>
    <property type="molecule type" value="Genomic_DNA"/>
</dbReference>
<gene>
    <name evidence="1" type="ORF">DERYTH_LOCUS10071</name>
</gene>
<dbReference type="AlphaFoldDB" id="A0A9N9DQ25"/>
<dbReference type="Proteomes" id="UP000789405">
    <property type="component" value="Unassembled WGS sequence"/>
</dbReference>
<name>A0A9N9DQ25_9GLOM</name>
<proteinExistence type="predicted"/>
<comment type="caution">
    <text evidence="1">The sequence shown here is derived from an EMBL/GenBank/DDBJ whole genome shotgun (WGS) entry which is preliminary data.</text>
</comment>
<evidence type="ECO:0000313" key="2">
    <source>
        <dbReference type="Proteomes" id="UP000789405"/>
    </source>
</evidence>
<evidence type="ECO:0000313" key="1">
    <source>
        <dbReference type="EMBL" id="CAG8648848.1"/>
    </source>
</evidence>
<protein>
    <submittedName>
        <fullName evidence="1">7525_t:CDS:1</fullName>
    </submittedName>
</protein>
<sequence length="68" mass="7931">HQALSLIKEAKTKINEYEYLLINTSDKDLRHQIYGKLKDSCAIIEKEKKHLSTLKRHAVSQAKLQEKI</sequence>
<dbReference type="OrthoDB" id="2444583at2759"/>
<keyword evidence="2" id="KW-1185">Reference proteome</keyword>